<dbReference type="AlphaFoldDB" id="A0A7K0EHS3"/>
<dbReference type="Proteomes" id="UP000441754">
    <property type="component" value="Unassembled WGS sequence"/>
</dbReference>
<feature type="domain" description="PKD/Chitinase" evidence="2">
    <location>
        <begin position="469"/>
        <end position="535"/>
    </location>
</feature>
<dbReference type="Gene3D" id="2.60.40.10">
    <property type="entry name" value="Immunoglobulins"/>
    <property type="match status" value="1"/>
</dbReference>
<comment type="caution">
    <text evidence="4">The sequence shown here is derived from an EMBL/GenBank/DDBJ whole genome shotgun (WGS) entry which is preliminary data.</text>
</comment>
<feature type="chain" id="PRO_5029700733" description="T9SS type A sorting domain-containing protein" evidence="1">
    <location>
        <begin position="38"/>
        <end position="1236"/>
    </location>
</feature>
<dbReference type="GO" id="GO:0016020">
    <property type="term" value="C:membrane"/>
    <property type="evidence" value="ECO:0007669"/>
    <property type="project" value="InterPro"/>
</dbReference>
<evidence type="ECO:0000313" key="4">
    <source>
        <dbReference type="EMBL" id="MRS61262.1"/>
    </source>
</evidence>
<dbReference type="EMBL" id="WJXZ01000004">
    <property type="protein sequence ID" value="MRS61262.1"/>
    <property type="molecule type" value="Genomic_DNA"/>
</dbReference>
<dbReference type="SMART" id="SM00089">
    <property type="entry name" value="PKD"/>
    <property type="match status" value="4"/>
</dbReference>
<evidence type="ECO:0008006" key="6">
    <source>
        <dbReference type="Google" id="ProtNLM"/>
    </source>
</evidence>
<gene>
    <name evidence="4" type="ORF">GJJ30_08165</name>
</gene>
<feature type="signal peptide" evidence="1">
    <location>
        <begin position="1"/>
        <end position="37"/>
    </location>
</feature>
<accession>A0A7K0EHS3</accession>
<dbReference type="SMART" id="SM00736">
    <property type="entry name" value="CADG"/>
    <property type="match status" value="1"/>
</dbReference>
<dbReference type="InterPro" id="IPR015919">
    <property type="entry name" value="Cadherin-like_sf"/>
</dbReference>
<feature type="domain" description="Dystroglycan-type cadherin-like" evidence="3">
    <location>
        <begin position="950"/>
        <end position="1040"/>
    </location>
</feature>
<dbReference type="InterPro" id="IPR006644">
    <property type="entry name" value="Cadg"/>
</dbReference>
<evidence type="ECO:0000313" key="5">
    <source>
        <dbReference type="Proteomes" id="UP000441754"/>
    </source>
</evidence>
<dbReference type="SUPFAM" id="SSF49313">
    <property type="entry name" value="Cadherin-like"/>
    <property type="match status" value="1"/>
</dbReference>
<dbReference type="OrthoDB" id="9805159at2"/>
<proteinExistence type="predicted"/>
<sequence length="1236" mass="128046">MRQHYTFAHQPRNVYTRLLGRLLSGLLLLLTGLNAQAQKTWIGTTTNWNTASNWSPAGIPTASDNVVIAASAATQPVLTVSAVAGSVEVQGGATLSITSGGKLTLNGSRDFGSGQTTAFYTGGTVTNAGQVVIGNTAVVGRYGLINKGSFSNETGGDIAIDRTTSYGLQNSATTGRLFTNSGKITIGANTTVGIVGLANAARFDNNPGGVISINGTEWYCLQNSGTFNNAAQISIGATAEVGFVGFYNLGSLDNNPGGIITIDRTSKFGMWNIGIVTNAAKITIGSIAQAAYWGLYNQTTFNNNPGGVIAIDRTTNLALKNEDNRIVQGDATDNIFPYPDRIPQLAGPGIDTYAEFTNKGQIIIGAIEQFGLNGIRNVGNFYNAGCDAYIESYGNVSHWFLRRVNKVNQNFDVYTNFNNSGFIIEYAPCCSGNITYNSGVIRNLNGGYFDVDHNTGLLTTTPGGGPNDGPIVTANPSLTISQGQTTTLTASEALSYRWSTGETTESISVSTPGTYSVTGTVGDCSGTTSVVVSERTEAPSVSITPSSATLSCSTPTVSLTANGTGTFRWSTGSTAAQISVSTAGTYSVTVTSSDNRTATASVEVSGNTNAPSVSINPSSATLSCISPTVSLTAIGTGSFRWNTGSTAAQISVSTAGTYSVTLTSPGGCTATASVTISGSSEEPVALITPSSATLTCANPSVELVASGGTTYRWEDNSTSANRTITTAGTYSVTVTTGGCSASTSVTISGDPTKPPIPNMASSTVIQGAPAVTLTATNCKGIINWNGPGGTSGTGTITVATTTPGSFVYQATCTVSSCTSDPASLTVEVTAPTVIGSFDGFINGADCSTFRGWVWDRNKPNTAISIDILDGAAILATILASEPRQDLLDAGKGNGKHAFFWPIPERLKDGLPHSLSARVTGNSFVLKDSPKTLICQGNLTPESNQPPKPPTPTVLVTTVVAQVGVPFSAMLVAFTDPEGGTLSYGLSGLPEGLSLQLPNRIISGTPTQSGVFVLTYQATDPLGASNSVSFQLTVNPAETTTVTGSFEGYLDKLDCGGIRGWVWDRKKPNTPLTVEFYLDGSGTVLGSTVANLYRQDLKDAGKGNGSHAYNFTPPGSVTNGTLIKARVLGSTYELKGSPKAYQCAPARLSAETGSELQVTVLGNPVSDQVRIEIRGAEGQPVWLQLTDASGRLVSQRQIESAKAVEPHSVSIQGQPAGLLLLRISIGLKSVTVKVLKQ</sequence>
<feature type="domain" description="PKD/Chitinase" evidence="2">
    <location>
        <begin position="955"/>
        <end position="1036"/>
    </location>
</feature>
<dbReference type="RefSeq" id="WP_154174663.1">
    <property type="nucleotide sequence ID" value="NZ_WJXZ01000004.1"/>
</dbReference>
<feature type="domain" description="PKD/Chitinase" evidence="2">
    <location>
        <begin position="540"/>
        <end position="607"/>
    </location>
</feature>
<protein>
    <recommendedName>
        <fullName evidence="6">T9SS type A sorting domain-containing protein</fullName>
    </recommendedName>
</protein>
<keyword evidence="1" id="KW-0732">Signal</keyword>
<dbReference type="Pfam" id="PF05345">
    <property type="entry name" value="He_PIG"/>
    <property type="match status" value="1"/>
</dbReference>
<dbReference type="InterPro" id="IPR013783">
    <property type="entry name" value="Ig-like_fold"/>
</dbReference>
<evidence type="ECO:0000256" key="1">
    <source>
        <dbReference type="SAM" id="SignalP"/>
    </source>
</evidence>
<dbReference type="InterPro" id="IPR022409">
    <property type="entry name" value="PKD/Chitinase_dom"/>
</dbReference>
<feature type="domain" description="PKD/Chitinase" evidence="2">
    <location>
        <begin position="684"/>
        <end position="752"/>
    </location>
</feature>
<evidence type="ECO:0000259" key="3">
    <source>
        <dbReference type="SMART" id="SM00736"/>
    </source>
</evidence>
<name>A0A7K0EHS3_9BACT</name>
<dbReference type="GO" id="GO:0005509">
    <property type="term" value="F:calcium ion binding"/>
    <property type="evidence" value="ECO:0007669"/>
    <property type="project" value="InterPro"/>
</dbReference>
<keyword evidence="5" id="KW-1185">Reference proteome</keyword>
<organism evidence="4 5">
    <name type="scientific">Larkinella terrae</name>
    <dbReference type="NCBI Taxonomy" id="2025311"/>
    <lineage>
        <taxon>Bacteria</taxon>
        <taxon>Pseudomonadati</taxon>
        <taxon>Bacteroidota</taxon>
        <taxon>Cytophagia</taxon>
        <taxon>Cytophagales</taxon>
        <taxon>Spirosomataceae</taxon>
        <taxon>Larkinella</taxon>
    </lineage>
</organism>
<reference evidence="4 5" key="1">
    <citation type="journal article" date="2018" name="Antonie Van Leeuwenhoek">
        <title>Larkinella terrae sp. nov., isolated from soil on Jeju Island, South Korea.</title>
        <authorList>
            <person name="Ten L.N."/>
            <person name="Jeon J."/>
            <person name="Park S.J."/>
            <person name="Park S."/>
            <person name="Lee S.Y."/>
            <person name="Kim M.K."/>
            <person name="Jung H.Y."/>
        </authorList>
    </citation>
    <scope>NUCLEOTIDE SEQUENCE [LARGE SCALE GENOMIC DNA]</scope>
    <source>
        <strain evidence="4 5">KCTC 52001</strain>
    </source>
</reference>
<evidence type="ECO:0000259" key="2">
    <source>
        <dbReference type="SMART" id="SM00089"/>
    </source>
</evidence>